<reference evidence="2 4" key="1">
    <citation type="journal article" date="2012" name="Nature">
        <title>Algal genomes reveal evolutionary mosaicism and the fate of nucleomorphs.</title>
        <authorList>
            <consortium name="DOE Joint Genome Institute"/>
            <person name="Curtis B.A."/>
            <person name="Tanifuji G."/>
            <person name="Burki F."/>
            <person name="Gruber A."/>
            <person name="Irimia M."/>
            <person name="Maruyama S."/>
            <person name="Arias M.C."/>
            <person name="Ball S.G."/>
            <person name="Gile G.H."/>
            <person name="Hirakawa Y."/>
            <person name="Hopkins J.F."/>
            <person name="Kuo A."/>
            <person name="Rensing S.A."/>
            <person name="Schmutz J."/>
            <person name="Symeonidi A."/>
            <person name="Elias M."/>
            <person name="Eveleigh R.J."/>
            <person name="Herman E.K."/>
            <person name="Klute M.J."/>
            <person name="Nakayama T."/>
            <person name="Obornik M."/>
            <person name="Reyes-Prieto A."/>
            <person name="Armbrust E.V."/>
            <person name="Aves S.J."/>
            <person name="Beiko R.G."/>
            <person name="Coutinho P."/>
            <person name="Dacks J.B."/>
            <person name="Durnford D.G."/>
            <person name="Fast N.M."/>
            <person name="Green B.R."/>
            <person name="Grisdale C.J."/>
            <person name="Hempel F."/>
            <person name="Henrissat B."/>
            <person name="Hoppner M.P."/>
            <person name="Ishida K."/>
            <person name="Kim E."/>
            <person name="Koreny L."/>
            <person name="Kroth P.G."/>
            <person name="Liu Y."/>
            <person name="Malik S.B."/>
            <person name="Maier U.G."/>
            <person name="McRose D."/>
            <person name="Mock T."/>
            <person name="Neilson J.A."/>
            <person name="Onodera N.T."/>
            <person name="Poole A.M."/>
            <person name="Pritham E.J."/>
            <person name="Richards T.A."/>
            <person name="Rocap G."/>
            <person name="Roy S.W."/>
            <person name="Sarai C."/>
            <person name="Schaack S."/>
            <person name="Shirato S."/>
            <person name="Slamovits C.H."/>
            <person name="Spencer D.F."/>
            <person name="Suzuki S."/>
            <person name="Worden A.Z."/>
            <person name="Zauner S."/>
            <person name="Barry K."/>
            <person name="Bell C."/>
            <person name="Bharti A.K."/>
            <person name="Crow J.A."/>
            <person name="Grimwood J."/>
            <person name="Kramer R."/>
            <person name="Lindquist E."/>
            <person name="Lucas S."/>
            <person name="Salamov A."/>
            <person name="McFadden G.I."/>
            <person name="Lane C.E."/>
            <person name="Keeling P.J."/>
            <person name="Gray M.W."/>
            <person name="Grigoriev I.V."/>
            <person name="Archibald J.M."/>
        </authorList>
    </citation>
    <scope>NUCLEOTIDE SEQUENCE</scope>
    <source>
        <strain evidence="2 4">CCMP2712</strain>
    </source>
</reference>
<accession>L1ITQ2</accession>
<organism evidence="2">
    <name type="scientific">Guillardia theta (strain CCMP2712)</name>
    <name type="common">Cryptophyte</name>
    <dbReference type="NCBI Taxonomy" id="905079"/>
    <lineage>
        <taxon>Eukaryota</taxon>
        <taxon>Cryptophyceae</taxon>
        <taxon>Pyrenomonadales</taxon>
        <taxon>Geminigeraceae</taxon>
        <taxon>Guillardia</taxon>
    </lineage>
</organism>
<dbReference type="PaxDb" id="55529-EKX39641"/>
<dbReference type="Proteomes" id="UP000011087">
    <property type="component" value="Unassembled WGS sequence"/>
</dbReference>
<reference evidence="4" key="2">
    <citation type="submission" date="2012-11" db="EMBL/GenBank/DDBJ databases">
        <authorList>
            <person name="Kuo A."/>
            <person name="Curtis B.A."/>
            <person name="Tanifuji G."/>
            <person name="Burki F."/>
            <person name="Gruber A."/>
            <person name="Irimia M."/>
            <person name="Maruyama S."/>
            <person name="Arias M.C."/>
            <person name="Ball S.G."/>
            <person name="Gile G.H."/>
            <person name="Hirakawa Y."/>
            <person name="Hopkins J.F."/>
            <person name="Rensing S.A."/>
            <person name="Schmutz J."/>
            <person name="Symeonidi A."/>
            <person name="Elias M."/>
            <person name="Eveleigh R.J."/>
            <person name="Herman E.K."/>
            <person name="Klute M.J."/>
            <person name="Nakayama T."/>
            <person name="Obornik M."/>
            <person name="Reyes-Prieto A."/>
            <person name="Armbrust E.V."/>
            <person name="Aves S.J."/>
            <person name="Beiko R.G."/>
            <person name="Coutinho P."/>
            <person name="Dacks J.B."/>
            <person name="Durnford D.G."/>
            <person name="Fast N.M."/>
            <person name="Green B.R."/>
            <person name="Grisdale C."/>
            <person name="Hempe F."/>
            <person name="Henrissat B."/>
            <person name="Hoppner M.P."/>
            <person name="Ishida K.-I."/>
            <person name="Kim E."/>
            <person name="Koreny L."/>
            <person name="Kroth P.G."/>
            <person name="Liu Y."/>
            <person name="Malik S.-B."/>
            <person name="Maier U.G."/>
            <person name="McRose D."/>
            <person name="Mock T."/>
            <person name="Neilson J.A."/>
            <person name="Onodera N.T."/>
            <person name="Poole A.M."/>
            <person name="Pritham E.J."/>
            <person name="Richards T.A."/>
            <person name="Rocap G."/>
            <person name="Roy S.W."/>
            <person name="Sarai C."/>
            <person name="Schaack S."/>
            <person name="Shirato S."/>
            <person name="Slamovits C.H."/>
            <person name="Spencer D.F."/>
            <person name="Suzuki S."/>
            <person name="Worden A.Z."/>
            <person name="Zauner S."/>
            <person name="Barry K."/>
            <person name="Bell C."/>
            <person name="Bharti A.K."/>
            <person name="Crow J.A."/>
            <person name="Grimwood J."/>
            <person name="Kramer R."/>
            <person name="Lindquist E."/>
            <person name="Lucas S."/>
            <person name="Salamov A."/>
            <person name="McFadden G.I."/>
            <person name="Lane C.E."/>
            <person name="Keeling P.J."/>
            <person name="Gray M.W."/>
            <person name="Grigoriev I.V."/>
            <person name="Archibald J.M."/>
        </authorList>
    </citation>
    <scope>NUCLEOTIDE SEQUENCE</scope>
    <source>
        <strain evidence="4">CCMP2712</strain>
    </source>
</reference>
<evidence type="ECO:0000313" key="2">
    <source>
        <dbReference type="EMBL" id="EKX39641.1"/>
    </source>
</evidence>
<proteinExistence type="predicted"/>
<feature type="region of interest" description="Disordered" evidence="1">
    <location>
        <begin position="28"/>
        <end position="47"/>
    </location>
</feature>
<evidence type="ECO:0000313" key="3">
    <source>
        <dbReference type="EnsemblProtists" id="EKX39641"/>
    </source>
</evidence>
<gene>
    <name evidence="2" type="ORF">GUITHDRAFT_154400</name>
</gene>
<sequence length="310" mass="35296">MTKFKEICAAQDQEIFLKKCEERRRRLGTIGSKESQNAMGKKSDFKPKAPMLSQLPEKCHPNTIELTSWRDLQPALQQPETAYLQELNPLIETFLQSNSKESSKTFWNARHQTMLHVEVLGARNLATLTQKLFITLAPAHAIVPIIRGLITQPGGWRLEGYKNIEQFLPMRLARDLEDETHTATFFAVNGCTMNGTCARAECQTKGRLIPLYDKSQKNEEASILFFCKSCQSLTSVKPPDFEPPEQINQHPTRDVERSGRVIVYSTSSRRLRVINTTSSCCTSTLQTSLTMWQSNPLQKSWKYMAFTSVM</sequence>
<evidence type="ECO:0000256" key="1">
    <source>
        <dbReference type="SAM" id="MobiDB-lite"/>
    </source>
</evidence>
<dbReference type="EnsemblProtists" id="EKX39641">
    <property type="protein sequence ID" value="EKX39641"/>
    <property type="gene ID" value="GUITHDRAFT_154400"/>
</dbReference>
<dbReference type="HOGENOM" id="CLU_925738_0_0_1"/>
<protein>
    <submittedName>
        <fullName evidence="2 3">Uncharacterized protein</fullName>
    </submittedName>
</protein>
<keyword evidence="4" id="KW-1185">Reference proteome</keyword>
<evidence type="ECO:0000313" key="4">
    <source>
        <dbReference type="Proteomes" id="UP000011087"/>
    </source>
</evidence>
<dbReference type="EMBL" id="JH993038">
    <property type="protein sequence ID" value="EKX39641.1"/>
    <property type="molecule type" value="Genomic_DNA"/>
</dbReference>
<reference evidence="3" key="3">
    <citation type="submission" date="2016-03" db="UniProtKB">
        <authorList>
            <consortium name="EnsemblProtists"/>
        </authorList>
    </citation>
    <scope>IDENTIFICATION</scope>
</reference>
<dbReference type="AlphaFoldDB" id="L1ITQ2"/>
<dbReference type="RefSeq" id="XP_005826621.1">
    <property type="nucleotide sequence ID" value="XM_005826564.1"/>
</dbReference>
<dbReference type="KEGG" id="gtt:GUITHDRAFT_154400"/>
<name>L1ITQ2_GUITC</name>
<dbReference type="GeneID" id="17296323"/>